<dbReference type="EMBL" id="CP017962">
    <property type="protein sequence ID" value="APC47541.1"/>
    <property type="molecule type" value="Genomic_DNA"/>
</dbReference>
<dbReference type="GeneID" id="71513717"/>
<dbReference type="InterPro" id="IPR039519">
    <property type="entry name" value="YokE-like_PH"/>
</dbReference>
<accession>A0AAC9IWT6</accession>
<dbReference type="Gene3D" id="2.30.29.30">
    <property type="entry name" value="Pleckstrin-homology domain (PH domain)/Phosphotyrosine-binding domain (PTB)"/>
    <property type="match status" value="1"/>
</dbReference>
<dbReference type="KEGG" id="vhl:BME96_04865"/>
<feature type="domain" description="YokE-like PH" evidence="1">
    <location>
        <begin position="13"/>
        <end position="92"/>
    </location>
</feature>
<evidence type="ECO:0000259" key="1">
    <source>
        <dbReference type="Pfam" id="PF14470"/>
    </source>
</evidence>
<evidence type="ECO:0000313" key="2">
    <source>
        <dbReference type="EMBL" id="APC47541.1"/>
    </source>
</evidence>
<gene>
    <name evidence="2" type="ORF">BME96_04865</name>
    <name evidence="3" type="ORF">IC602_04345</name>
</gene>
<keyword evidence="5" id="KW-1185">Reference proteome</keyword>
<evidence type="ECO:0000313" key="3">
    <source>
        <dbReference type="EMBL" id="MBD1221827.1"/>
    </source>
</evidence>
<dbReference type="Proteomes" id="UP000182945">
    <property type="component" value="Chromosome"/>
</dbReference>
<proteinExistence type="predicted"/>
<name>A0AAC9IWT6_VIRHA</name>
<evidence type="ECO:0000313" key="5">
    <source>
        <dbReference type="Proteomes" id="UP000621631"/>
    </source>
</evidence>
<reference evidence="3 5" key="2">
    <citation type="submission" date="2020-09" db="EMBL/GenBank/DDBJ databases">
        <title>Draft Genome Sequences of Oil-Oxidizing Bacteria Halomonas titanicae, Marinobacter lutaoensis, and Virgibacillus halodenitrificans Isolated from Highly Saline Environments.</title>
        <authorList>
            <person name="Grouzdev D.S."/>
            <person name="Sokolova D.S."/>
            <person name="Semenova E.M."/>
            <person name="Borzenkov I.A."/>
            <person name="Bidzhieva S.K."/>
            <person name="Poltaraus A.B."/>
            <person name="Nazina T.N."/>
        </authorList>
    </citation>
    <scope>NUCLEOTIDE SEQUENCE [LARGE SCALE GENOMIC DNA]</scope>
    <source>
        <strain evidence="3 5">VKM B-3472D</strain>
    </source>
</reference>
<dbReference type="Pfam" id="PF14470">
    <property type="entry name" value="bPH_3"/>
    <property type="match status" value="1"/>
</dbReference>
<protein>
    <submittedName>
        <fullName evidence="3">PH domain-containing protein</fullName>
    </submittedName>
</protein>
<reference evidence="2 4" key="1">
    <citation type="submission" date="2016-11" db="EMBL/GenBank/DDBJ databases">
        <title>Complete genome sequencing of Virgibacillus halodenitrificans PDB-F2.</title>
        <authorList>
            <person name="Sun Z."/>
            <person name="Zhou Y."/>
            <person name="Li H."/>
        </authorList>
    </citation>
    <scope>NUCLEOTIDE SEQUENCE [LARGE SCALE GENOMIC DNA]</scope>
    <source>
        <strain evidence="2 4">PDB-F2</strain>
    </source>
</reference>
<dbReference type="RefSeq" id="WP_071648463.1">
    <property type="nucleotide sequence ID" value="NZ_CP017962.1"/>
</dbReference>
<evidence type="ECO:0000313" key="4">
    <source>
        <dbReference type="Proteomes" id="UP000182945"/>
    </source>
</evidence>
<dbReference type="AlphaFoldDB" id="A0AAC9IWT6"/>
<dbReference type="Proteomes" id="UP000621631">
    <property type="component" value="Unassembled WGS sequence"/>
</dbReference>
<dbReference type="InterPro" id="IPR011993">
    <property type="entry name" value="PH-like_dom_sf"/>
</dbReference>
<sequence length="118" mass="13834">MRADAAYMKAYVLTDRESIQVSLRCAMKTFIYRQVYRPGMLVATERRLVFVADSTKGNELIEVFEYRDINDIRKKRGLLNSRIVLRYKTDIVKFSQFLADNDDLLVKVVKEMMVKNEG</sequence>
<dbReference type="EMBL" id="JACWEZ010000002">
    <property type="protein sequence ID" value="MBD1221827.1"/>
    <property type="molecule type" value="Genomic_DNA"/>
</dbReference>
<organism evidence="2 4">
    <name type="scientific">Virgibacillus halodenitrificans</name>
    <name type="common">Bacillus halodenitrificans</name>
    <dbReference type="NCBI Taxonomy" id="1482"/>
    <lineage>
        <taxon>Bacteria</taxon>
        <taxon>Bacillati</taxon>
        <taxon>Bacillota</taxon>
        <taxon>Bacilli</taxon>
        <taxon>Bacillales</taxon>
        <taxon>Bacillaceae</taxon>
        <taxon>Virgibacillus</taxon>
    </lineage>
</organism>